<evidence type="ECO:0000256" key="8">
    <source>
        <dbReference type="ARBA" id="ARBA00023136"/>
    </source>
</evidence>
<proteinExistence type="predicted"/>
<keyword evidence="3" id="KW-0050">Antiport</keyword>
<dbReference type="Pfam" id="PF01554">
    <property type="entry name" value="MatE"/>
    <property type="match status" value="2"/>
</dbReference>
<dbReference type="InterPro" id="IPR050222">
    <property type="entry name" value="MATE_MdtK"/>
</dbReference>
<dbReference type="PANTHER" id="PTHR43298:SF2">
    <property type="entry name" value="FMN_FAD EXPORTER YEEO-RELATED"/>
    <property type="match status" value="1"/>
</dbReference>
<keyword evidence="12" id="KW-1185">Reference proteome</keyword>
<dbReference type="NCBIfam" id="TIGR00797">
    <property type="entry name" value="matE"/>
    <property type="match status" value="1"/>
</dbReference>
<dbReference type="CDD" id="cd13137">
    <property type="entry name" value="MATE_NorM_like"/>
    <property type="match status" value="1"/>
</dbReference>
<evidence type="ECO:0000256" key="1">
    <source>
        <dbReference type="ARBA" id="ARBA00004651"/>
    </source>
</evidence>
<feature type="transmembrane region" description="Helical" evidence="10">
    <location>
        <begin position="213"/>
        <end position="233"/>
    </location>
</feature>
<reference evidence="11" key="1">
    <citation type="journal article" date="2022" name="Syst. Appl. Microbiol.">
        <title>Natronocalculus amylovorans gen. nov., sp. nov., and Natranaeroarchaeum aerophilus sp. nov., dominant culturable amylolytic natronoarchaea from hypersaline soda lakes in southwestern Siberia.</title>
        <authorList>
            <person name="Sorokin D.Y."/>
            <person name="Elcheninov A.G."/>
            <person name="Khizhniak T.V."/>
            <person name="Koenen M."/>
            <person name="Bale N.J."/>
            <person name="Damste J.S.S."/>
            <person name="Kublanov I.V."/>
        </authorList>
    </citation>
    <scope>NUCLEOTIDE SEQUENCE</scope>
    <source>
        <strain evidence="11">AArc-St2</strain>
    </source>
</reference>
<evidence type="ECO:0000256" key="10">
    <source>
        <dbReference type="SAM" id="Phobius"/>
    </source>
</evidence>
<evidence type="ECO:0000256" key="7">
    <source>
        <dbReference type="ARBA" id="ARBA00023065"/>
    </source>
</evidence>
<gene>
    <name evidence="11" type="ORF">AArcSt2_06550</name>
</gene>
<dbReference type="GO" id="GO:0042910">
    <property type="term" value="F:xenobiotic transmembrane transporter activity"/>
    <property type="evidence" value="ECO:0007669"/>
    <property type="project" value="InterPro"/>
</dbReference>
<evidence type="ECO:0000256" key="5">
    <source>
        <dbReference type="ARBA" id="ARBA00022692"/>
    </source>
</evidence>
<feature type="transmembrane region" description="Helical" evidence="10">
    <location>
        <begin position="383"/>
        <end position="401"/>
    </location>
</feature>
<dbReference type="AlphaFoldDB" id="A0AAE3FW19"/>
<evidence type="ECO:0000313" key="12">
    <source>
        <dbReference type="Proteomes" id="UP001203207"/>
    </source>
</evidence>
<keyword evidence="7" id="KW-0406">Ion transport</keyword>
<evidence type="ECO:0000256" key="3">
    <source>
        <dbReference type="ARBA" id="ARBA00022449"/>
    </source>
</evidence>
<evidence type="ECO:0000256" key="6">
    <source>
        <dbReference type="ARBA" id="ARBA00022989"/>
    </source>
</evidence>
<feature type="transmembrane region" description="Helical" evidence="10">
    <location>
        <begin position="413"/>
        <end position="435"/>
    </location>
</feature>
<comment type="caution">
    <text evidence="11">The sequence shown here is derived from an EMBL/GenBank/DDBJ whole genome shotgun (WGS) entry which is preliminary data.</text>
</comment>
<feature type="transmembrane region" description="Helical" evidence="10">
    <location>
        <begin position="150"/>
        <end position="167"/>
    </location>
</feature>
<dbReference type="InterPro" id="IPR002528">
    <property type="entry name" value="MATE_fam"/>
</dbReference>
<accession>A0AAE3FW19</accession>
<keyword evidence="5 10" id="KW-0812">Transmembrane</keyword>
<evidence type="ECO:0000256" key="9">
    <source>
        <dbReference type="ARBA" id="ARBA00031636"/>
    </source>
</evidence>
<name>A0AAE3FW19_9EURY</name>
<feature type="transmembrane region" description="Helical" evidence="10">
    <location>
        <begin position="119"/>
        <end position="144"/>
    </location>
</feature>
<keyword evidence="6 10" id="KW-1133">Transmembrane helix</keyword>
<dbReference type="PANTHER" id="PTHR43298">
    <property type="entry name" value="MULTIDRUG RESISTANCE PROTEIN NORM-RELATED"/>
    <property type="match status" value="1"/>
</dbReference>
<sequence>MMWVPSALISLLAGFYASLATVLDRLGVISRDRLTSTVELAWPRVITGFAIMSKQTADIAMVGWVLGPTAVAGLAFANAYWMVGKFISIGLAGGTVALVSQNYGGGESERASVVVKQSLWVAVMLAVPLVLAFWFFPTQLIGLIGGDSDAIAFGALYLALVAPALFFEFLNMIASRTYAGVGDTFTPMVIRAGGAVLNIVLSAVLIFGYGMGVAGAAIGTTVSIAAIFMVLFWGMTGRSYFGRGASPVPVTLSGPQFDRQLTAQLLKISTPLMARRAAEGVVLFPLLAIAAVFGPVVVAAVEVGRRVRDLVNSFSWGFSIASSTLVGQQLGAGDEVDAAAYGREIIQLSFVVYLVVAAVVFLLAEPISRIFVDDPAHVTQTTIFVQIAAVSVIALGVDGSATGALRGAGDTTVPFVATLVGLYLIALPIAATGTVTQLGVAALYIAFLAETAVPMVINLWRFNSDRWKEVSRSYRPAVDD</sequence>
<comment type="subcellular location">
    <subcellularLocation>
        <location evidence="1">Cell membrane</location>
        <topology evidence="1">Multi-pass membrane protein</topology>
    </subcellularLocation>
</comment>
<dbReference type="GO" id="GO:0006811">
    <property type="term" value="P:monoatomic ion transport"/>
    <property type="evidence" value="ECO:0007669"/>
    <property type="project" value="UniProtKB-KW"/>
</dbReference>
<feature type="transmembrane region" description="Helical" evidence="10">
    <location>
        <begin position="281"/>
        <end position="301"/>
    </location>
</feature>
<dbReference type="InterPro" id="IPR048279">
    <property type="entry name" value="MdtK-like"/>
</dbReference>
<keyword evidence="2" id="KW-0813">Transport</keyword>
<reference evidence="11" key="2">
    <citation type="submission" date="2022-02" db="EMBL/GenBank/DDBJ databases">
        <authorList>
            <person name="Elcheninov A.G."/>
            <person name="Sorokin D.Y."/>
            <person name="Kublanov I.V."/>
        </authorList>
    </citation>
    <scope>NUCLEOTIDE SEQUENCE</scope>
    <source>
        <strain evidence="11">AArc-St2</strain>
    </source>
</reference>
<dbReference type="GO" id="GO:0015297">
    <property type="term" value="F:antiporter activity"/>
    <property type="evidence" value="ECO:0007669"/>
    <property type="project" value="UniProtKB-KW"/>
</dbReference>
<feature type="transmembrane region" description="Helical" evidence="10">
    <location>
        <begin position="345"/>
        <end position="363"/>
    </location>
</feature>
<evidence type="ECO:0000256" key="2">
    <source>
        <dbReference type="ARBA" id="ARBA00022448"/>
    </source>
</evidence>
<dbReference type="EMBL" id="JAKRVX010000002">
    <property type="protein sequence ID" value="MCL9816602.1"/>
    <property type="molecule type" value="Genomic_DNA"/>
</dbReference>
<evidence type="ECO:0000256" key="4">
    <source>
        <dbReference type="ARBA" id="ARBA00022475"/>
    </source>
</evidence>
<protein>
    <recommendedName>
        <fullName evidence="9">Multidrug-efflux transporter</fullName>
    </recommendedName>
</protein>
<dbReference type="GO" id="GO:0005886">
    <property type="term" value="C:plasma membrane"/>
    <property type="evidence" value="ECO:0007669"/>
    <property type="project" value="UniProtKB-SubCell"/>
</dbReference>
<dbReference type="RefSeq" id="WP_250583490.1">
    <property type="nucleotide sequence ID" value="NZ_JAKRVX010000002.1"/>
</dbReference>
<evidence type="ECO:0000313" key="11">
    <source>
        <dbReference type="EMBL" id="MCL9816602.1"/>
    </source>
</evidence>
<dbReference type="Proteomes" id="UP001203207">
    <property type="component" value="Unassembled WGS sequence"/>
</dbReference>
<keyword evidence="8 10" id="KW-0472">Membrane</keyword>
<dbReference type="PIRSF" id="PIRSF006603">
    <property type="entry name" value="DinF"/>
    <property type="match status" value="1"/>
</dbReference>
<feature type="transmembrane region" description="Helical" evidence="10">
    <location>
        <begin position="188"/>
        <end position="207"/>
    </location>
</feature>
<keyword evidence="4" id="KW-1003">Cell membrane</keyword>
<organism evidence="11 12">
    <name type="scientific">Natronocalculus amylovorans</name>
    <dbReference type="NCBI Taxonomy" id="2917812"/>
    <lineage>
        <taxon>Archaea</taxon>
        <taxon>Methanobacteriati</taxon>
        <taxon>Methanobacteriota</taxon>
        <taxon>Stenosarchaea group</taxon>
        <taxon>Halobacteria</taxon>
        <taxon>Halobacteriales</taxon>
        <taxon>Haloferacaceae</taxon>
        <taxon>Natronocalculus</taxon>
    </lineage>
</organism>
<feature type="transmembrane region" description="Helical" evidence="10">
    <location>
        <begin position="441"/>
        <end position="462"/>
    </location>
</feature>